<protein>
    <submittedName>
        <fullName evidence="1">Uncharacterized protein</fullName>
    </submittedName>
</protein>
<dbReference type="EMBL" id="CADCXU010035483">
    <property type="protein sequence ID" value="CAB0020661.1"/>
    <property type="molecule type" value="Genomic_DNA"/>
</dbReference>
<reference evidence="1 2" key="1">
    <citation type="submission" date="2020-02" db="EMBL/GenBank/DDBJ databases">
        <authorList>
            <person name="Ferguson B K."/>
        </authorList>
    </citation>
    <scope>NUCLEOTIDE SEQUENCE [LARGE SCALE GENOMIC DNA]</scope>
</reference>
<evidence type="ECO:0000313" key="1">
    <source>
        <dbReference type="EMBL" id="CAB0020661.1"/>
    </source>
</evidence>
<name>A0A6H5HQD0_9HEMI</name>
<dbReference type="Proteomes" id="UP000479000">
    <property type="component" value="Unassembled WGS sequence"/>
</dbReference>
<accession>A0A6H5HQD0</accession>
<proteinExistence type="predicted"/>
<sequence length="54" mass="6030">RIIRRRRFWCPIANGGDWWDASLVFSSSLVGVAEAKVESQAAVPPVLERSVTNM</sequence>
<gene>
    <name evidence="1" type="ORF">NTEN_LOCUS24233</name>
</gene>
<dbReference type="AlphaFoldDB" id="A0A6H5HQD0"/>
<feature type="non-terminal residue" evidence="1">
    <location>
        <position position="1"/>
    </location>
</feature>
<organism evidence="1 2">
    <name type="scientific">Nesidiocoris tenuis</name>
    <dbReference type="NCBI Taxonomy" id="355587"/>
    <lineage>
        <taxon>Eukaryota</taxon>
        <taxon>Metazoa</taxon>
        <taxon>Ecdysozoa</taxon>
        <taxon>Arthropoda</taxon>
        <taxon>Hexapoda</taxon>
        <taxon>Insecta</taxon>
        <taxon>Pterygota</taxon>
        <taxon>Neoptera</taxon>
        <taxon>Paraneoptera</taxon>
        <taxon>Hemiptera</taxon>
        <taxon>Heteroptera</taxon>
        <taxon>Panheteroptera</taxon>
        <taxon>Cimicomorpha</taxon>
        <taxon>Miridae</taxon>
        <taxon>Dicyphina</taxon>
        <taxon>Nesidiocoris</taxon>
    </lineage>
</organism>
<keyword evidence="2" id="KW-1185">Reference proteome</keyword>
<evidence type="ECO:0000313" key="2">
    <source>
        <dbReference type="Proteomes" id="UP000479000"/>
    </source>
</evidence>